<comment type="caution">
    <text evidence="2">The sequence shown here is derived from an EMBL/GenBank/DDBJ whole genome shotgun (WGS) entry which is preliminary data.</text>
</comment>
<evidence type="ECO:0000259" key="1">
    <source>
        <dbReference type="Pfam" id="PF14238"/>
    </source>
</evidence>
<dbReference type="InterPro" id="IPR025641">
    <property type="entry name" value="DUF4340"/>
</dbReference>
<accession>A0A2H0RC62</accession>
<reference evidence="2 3" key="1">
    <citation type="submission" date="2017-09" db="EMBL/GenBank/DDBJ databases">
        <title>Depth-based differentiation of microbial function through sediment-hosted aquifers and enrichment of novel symbionts in the deep terrestrial subsurface.</title>
        <authorList>
            <person name="Probst A.J."/>
            <person name="Ladd B."/>
            <person name="Jarett J.K."/>
            <person name="Geller-Mcgrath D.E."/>
            <person name="Sieber C.M."/>
            <person name="Emerson J.B."/>
            <person name="Anantharaman K."/>
            <person name="Thomas B.C."/>
            <person name="Malmstrom R."/>
            <person name="Stieglmeier M."/>
            <person name="Klingl A."/>
            <person name="Woyke T."/>
            <person name="Ryan C.M."/>
            <person name="Banfield J.F."/>
        </authorList>
    </citation>
    <scope>NUCLEOTIDE SEQUENCE [LARGE SCALE GENOMIC DNA]</scope>
    <source>
        <strain evidence="2">CG10_big_fil_rev_8_21_14_0_10_32_10</strain>
    </source>
</reference>
<gene>
    <name evidence="2" type="ORF">COV24_02645</name>
</gene>
<dbReference type="Proteomes" id="UP000230214">
    <property type="component" value="Unassembled WGS sequence"/>
</dbReference>
<protein>
    <recommendedName>
        <fullName evidence="1">DUF4340 domain-containing protein</fullName>
    </recommendedName>
</protein>
<name>A0A2H0RC62_UNCKA</name>
<proteinExistence type="predicted"/>
<dbReference type="EMBL" id="PCXU01000024">
    <property type="protein sequence ID" value="PIR43415.1"/>
    <property type="molecule type" value="Genomic_DNA"/>
</dbReference>
<dbReference type="Pfam" id="PF14238">
    <property type="entry name" value="DUF4340"/>
    <property type="match status" value="1"/>
</dbReference>
<sequence>MKSKTVYILLIVFLVLSLASSYSIWEKYIPFISGNTSKDTDFPNISVKSDDVSKITITKTDTQINIQKKENSWTIENFKADPDKINTLLTNLSNIKISKTASTNKDNFKDMGIGETGYKLKIFYTDKEKTYNIGNSGYTPNSFFINLDGVDTVYLAEGNLNSSISSDISFWRNKTVVDIPEDSIDKITVSGTTSMVLTKDSKNVWRINEKEVPDDKNILNILSSLKATTFLNEEEIKNFVNNKILYTINLENTKQSLATNLEVAEVDTLYYIKNLNTEEYFKVSKNLLDNLVNIKSSN</sequence>
<dbReference type="AlphaFoldDB" id="A0A2H0RC62"/>
<evidence type="ECO:0000313" key="3">
    <source>
        <dbReference type="Proteomes" id="UP000230214"/>
    </source>
</evidence>
<evidence type="ECO:0000313" key="2">
    <source>
        <dbReference type="EMBL" id="PIR43415.1"/>
    </source>
</evidence>
<organism evidence="2 3">
    <name type="scientific">candidate division WWE3 bacterium CG10_big_fil_rev_8_21_14_0_10_32_10</name>
    <dbReference type="NCBI Taxonomy" id="1975090"/>
    <lineage>
        <taxon>Bacteria</taxon>
        <taxon>Katanobacteria</taxon>
    </lineage>
</organism>
<feature type="domain" description="DUF4340" evidence="1">
    <location>
        <begin position="76"/>
        <end position="235"/>
    </location>
</feature>